<organism evidence="3 4">
    <name type="scientific">Oceaniferula marina</name>
    <dbReference type="NCBI Taxonomy" id="2748318"/>
    <lineage>
        <taxon>Bacteria</taxon>
        <taxon>Pseudomonadati</taxon>
        <taxon>Verrucomicrobiota</taxon>
        <taxon>Verrucomicrobiia</taxon>
        <taxon>Verrucomicrobiales</taxon>
        <taxon>Verrucomicrobiaceae</taxon>
        <taxon>Oceaniferula</taxon>
    </lineage>
</organism>
<dbReference type="RefSeq" id="WP_178931622.1">
    <property type="nucleotide sequence ID" value="NZ_JACBAZ010000002.1"/>
</dbReference>
<feature type="domain" description="Ice-binding protein C-terminal" evidence="2">
    <location>
        <begin position="210"/>
        <end position="231"/>
    </location>
</feature>
<protein>
    <submittedName>
        <fullName evidence="3">PEP-CTERM sorting domain-containing protein</fullName>
    </submittedName>
</protein>
<feature type="signal peptide" evidence="1">
    <location>
        <begin position="1"/>
        <end position="22"/>
    </location>
</feature>
<evidence type="ECO:0000313" key="4">
    <source>
        <dbReference type="Proteomes" id="UP000557872"/>
    </source>
</evidence>
<dbReference type="AlphaFoldDB" id="A0A851GGW1"/>
<dbReference type="InterPro" id="IPR013424">
    <property type="entry name" value="Ice-binding_C"/>
</dbReference>
<dbReference type="Pfam" id="PF07589">
    <property type="entry name" value="PEP-CTERM"/>
    <property type="match status" value="1"/>
</dbReference>
<evidence type="ECO:0000256" key="1">
    <source>
        <dbReference type="SAM" id="SignalP"/>
    </source>
</evidence>
<comment type="caution">
    <text evidence="3">The sequence shown here is derived from an EMBL/GenBank/DDBJ whole genome shotgun (WGS) entry which is preliminary data.</text>
</comment>
<accession>A0A851GGW1</accession>
<gene>
    <name evidence="3" type="ORF">HW115_05635</name>
</gene>
<proteinExistence type="predicted"/>
<name>A0A851GGW1_9BACT</name>
<evidence type="ECO:0000259" key="2">
    <source>
        <dbReference type="Pfam" id="PF07589"/>
    </source>
</evidence>
<keyword evidence="1" id="KW-0732">Signal</keyword>
<sequence length="232" mass="24945">MNKRMLTKLSALGMLTASPCYAATVNYNFDDGTLQGWTNNVPSGTTGEDYISSNSVTRSPGQSGSYSVLESDFSDRDGTDTTVKVISSELFTMNNSSTISLYLNGGMGSTATPTWSNYSNLPSSATDSGYLGVALRRVSDGEYLLFDRKATNGQYSGGWQQVGWNTTEISNAISGDAANETYQIDLIDTFSDGWGWVSMDTVTMENVTVVPEPSSAVLIGLGGLSLMMRRRK</sequence>
<keyword evidence="4" id="KW-1185">Reference proteome</keyword>
<dbReference type="Proteomes" id="UP000557872">
    <property type="component" value="Unassembled WGS sequence"/>
</dbReference>
<feature type="chain" id="PRO_5032433806" evidence="1">
    <location>
        <begin position="23"/>
        <end position="232"/>
    </location>
</feature>
<reference evidence="3 4" key="1">
    <citation type="submission" date="2020-07" db="EMBL/GenBank/DDBJ databases">
        <title>Roseicoccus Jingziensis gen. nov., sp. nov., isolated from coastal seawater.</title>
        <authorList>
            <person name="Feng X."/>
        </authorList>
    </citation>
    <scope>NUCLEOTIDE SEQUENCE [LARGE SCALE GENOMIC DNA]</scope>
    <source>
        <strain evidence="3 4">N1E253</strain>
    </source>
</reference>
<dbReference type="NCBIfam" id="TIGR02595">
    <property type="entry name" value="PEP_CTERM"/>
    <property type="match status" value="1"/>
</dbReference>
<dbReference type="EMBL" id="JACBAZ010000002">
    <property type="protein sequence ID" value="NWK55081.1"/>
    <property type="molecule type" value="Genomic_DNA"/>
</dbReference>
<evidence type="ECO:0000313" key="3">
    <source>
        <dbReference type="EMBL" id="NWK55081.1"/>
    </source>
</evidence>